<reference evidence="3 4" key="1">
    <citation type="submission" date="2019-11" db="EMBL/GenBank/DDBJ databases">
        <title>Streptomyces typhae sp. nov., a novel endophytic actinomycete isolated from the root of cattail pollen (Typha angustifolia L.).</title>
        <authorList>
            <person name="Peng C."/>
        </authorList>
    </citation>
    <scope>NUCLEOTIDE SEQUENCE [LARGE SCALE GENOMIC DNA]</scope>
    <source>
        <strain evidence="4">p1417</strain>
    </source>
</reference>
<dbReference type="GO" id="GO:0016746">
    <property type="term" value="F:acyltransferase activity"/>
    <property type="evidence" value="ECO:0007669"/>
    <property type="project" value="UniProtKB-KW"/>
</dbReference>
<feature type="region of interest" description="Disordered" evidence="1">
    <location>
        <begin position="203"/>
        <end position="227"/>
    </location>
</feature>
<organism evidence="3 4">
    <name type="scientific">Streptomyces typhae</name>
    <dbReference type="NCBI Taxonomy" id="2681492"/>
    <lineage>
        <taxon>Bacteria</taxon>
        <taxon>Bacillati</taxon>
        <taxon>Actinomycetota</taxon>
        <taxon>Actinomycetes</taxon>
        <taxon>Kitasatosporales</taxon>
        <taxon>Streptomycetaceae</taxon>
        <taxon>Streptomyces</taxon>
    </lineage>
</organism>
<evidence type="ECO:0000313" key="3">
    <source>
        <dbReference type="EMBL" id="MVO85609.1"/>
    </source>
</evidence>
<dbReference type="EMBL" id="WPNZ01000006">
    <property type="protein sequence ID" value="MVO85609.1"/>
    <property type="molecule type" value="Genomic_DNA"/>
</dbReference>
<dbReference type="Gene3D" id="3.30.70.250">
    <property type="entry name" value="Malonyl-CoA ACP transacylase, ACP-binding"/>
    <property type="match status" value="1"/>
</dbReference>
<dbReference type="InterPro" id="IPR014043">
    <property type="entry name" value="Acyl_transferase_dom"/>
</dbReference>
<keyword evidence="3" id="KW-0808">Transferase</keyword>
<protein>
    <submittedName>
        <fullName evidence="3">Acyltransferase domain-containing protein</fullName>
    </submittedName>
</protein>
<dbReference type="Gene3D" id="3.40.366.10">
    <property type="entry name" value="Malonyl-Coenzyme A Acyl Carrier Protein, domain 2"/>
    <property type="match status" value="1"/>
</dbReference>
<dbReference type="Proteomes" id="UP000483802">
    <property type="component" value="Unassembled WGS sequence"/>
</dbReference>
<evidence type="ECO:0000313" key="4">
    <source>
        <dbReference type="Proteomes" id="UP000483802"/>
    </source>
</evidence>
<name>A0A6L6WVK0_9ACTN</name>
<evidence type="ECO:0000256" key="1">
    <source>
        <dbReference type="SAM" id="MobiDB-lite"/>
    </source>
</evidence>
<dbReference type="InterPro" id="IPR001227">
    <property type="entry name" value="Ac_transferase_dom_sf"/>
</dbReference>
<gene>
    <name evidence="3" type="ORF">GPA10_12805</name>
</gene>
<dbReference type="Pfam" id="PF00698">
    <property type="entry name" value="Acyl_transf_1"/>
    <property type="match status" value="1"/>
</dbReference>
<evidence type="ECO:0000259" key="2">
    <source>
        <dbReference type="SMART" id="SM00827"/>
    </source>
</evidence>
<keyword evidence="3" id="KW-0012">Acyltransferase</keyword>
<keyword evidence="4" id="KW-1185">Reference proteome</keyword>
<dbReference type="SMART" id="SM00827">
    <property type="entry name" value="PKS_AT"/>
    <property type="match status" value="1"/>
</dbReference>
<dbReference type="InterPro" id="IPR016035">
    <property type="entry name" value="Acyl_Trfase/lysoPLipase"/>
</dbReference>
<dbReference type="SUPFAM" id="SSF52151">
    <property type="entry name" value="FabD/lysophospholipase-like"/>
    <property type="match status" value="1"/>
</dbReference>
<comment type="caution">
    <text evidence="3">The sequence shown here is derived from an EMBL/GenBank/DDBJ whole genome shotgun (WGS) entry which is preliminary data.</text>
</comment>
<feature type="domain" description="Malonyl-CoA:ACP transacylase (MAT)" evidence="2">
    <location>
        <begin position="10"/>
        <end position="225"/>
    </location>
</feature>
<dbReference type="AlphaFoldDB" id="A0A6L6WVK0"/>
<proteinExistence type="predicted"/>
<sequence>MSAGRLCSKIDSTLLAHRAAKPAISRSSSSLSSILSDTALSNTSACTGVSCVLGFCGFSGFSGFFGPVGTARSYRGAGPPRTYGGPADVRVDCEWALSKLQERCLEPSARPGDASVSGEPAVLDGLVVTCGTEGMRVRRIPVDCAFHSAQVDRIVGRLEQELAGLSPRPARLPVYSTAEAAWTALSTPTLCVRPARCVPGVPGEVLEDHEGRDATAPDGSLVPATDT</sequence>
<accession>A0A6L6WVK0</accession>
<feature type="compositionally biased region" description="Basic and acidic residues" evidence="1">
    <location>
        <begin position="206"/>
        <end position="215"/>
    </location>
</feature>